<dbReference type="GO" id="GO:0046872">
    <property type="term" value="F:metal ion binding"/>
    <property type="evidence" value="ECO:0007669"/>
    <property type="project" value="UniProtKB-KW"/>
</dbReference>
<sequence length="783" mass="89776">MYSYTWDAETGGLLLNSSPLSFSKEPRPVYYKELDILGFDRYWNYAKNDSYPYMWAEANNYFYRGRQVAKTKGGSLYTAPEIVILDDPEPNGQPLRFVDIPAMVEKNRDLLEKLAAETIKKIYNTYVDYMDRVDVFYVAFSGGKDSVVALDLVQRALPHNKFEVLFGDTDMEFPTTKSLVTQIESFCQERDIAFFTAKATMSASDSWDLFGPPARRLRWCCTVHKTAPVINKLCEIHNINRIHSMMITGVRGDESASRAEYDELSLGKKMPGQHSFHPLLEWSSAEVFLYIYSQELPLNTAYKYGFNRVGCIMCPNSSEKHEYIKKQCFPETVDFFCNKIIENSQKDLSGDNAARFLESGGWKTRLSGRELKFSQEELFEFDEEKGLLKFTAKNLRPEWKIWYKTLGDIHECSESEYHLEYDGVVRKCVLHTNGDKTIFEIETSGRSKNSIEFVYYFKSILAKTQYCIQCMTCVAECPSRNIQMKDGELTILDTCVRCRACLKILSGCLYYNSVKGSKAMKSLKGINRYLSVGVDAMWIKEFLKDQSFEPGNRKTDVMFGMMNDAGMTASKKLTAFGMFIQNQDMEAAYTWALILCNLAYTPAFGWYIRNIPFSHRYIESNLLLDMGEDSSKKDGGKKARGEFWNGFKTILDTNGAFKEIGFGIPEIESKENKNGEIKKSMISIMRMPWQNPNPLVILYSLYKFAEACGDYYQFTLSRLLNHDIDSDGISPTEIFGLDRNQMEKILNGLTINYPDFINASFTLDLDNITLNSEKTSQDVLSLF</sequence>
<dbReference type="AlphaFoldDB" id="A0A9X8UL86"/>
<gene>
    <name evidence="5" type="ORF">EDD78_101211</name>
</gene>
<dbReference type="GO" id="GO:0003824">
    <property type="term" value="F:catalytic activity"/>
    <property type="evidence" value="ECO:0007669"/>
    <property type="project" value="InterPro"/>
</dbReference>
<dbReference type="GO" id="GO:0051536">
    <property type="term" value="F:iron-sulfur cluster binding"/>
    <property type="evidence" value="ECO:0007669"/>
    <property type="project" value="UniProtKB-KW"/>
</dbReference>
<dbReference type="EMBL" id="SLUK01000001">
    <property type="protein sequence ID" value="TCL45229.1"/>
    <property type="molecule type" value="Genomic_DNA"/>
</dbReference>
<dbReference type="Proteomes" id="UP000294682">
    <property type="component" value="Unassembled WGS sequence"/>
</dbReference>
<keyword evidence="3" id="KW-0411">Iron-sulfur</keyword>
<keyword evidence="1" id="KW-0479">Metal-binding</keyword>
<name>A0A9X8UL86_9FIRM</name>
<dbReference type="Pfam" id="PF01507">
    <property type="entry name" value="PAPS_reduct"/>
    <property type="match status" value="1"/>
</dbReference>
<evidence type="ECO:0000256" key="3">
    <source>
        <dbReference type="ARBA" id="ARBA00023014"/>
    </source>
</evidence>
<proteinExistence type="predicted"/>
<evidence type="ECO:0000313" key="6">
    <source>
        <dbReference type="Proteomes" id="UP000294682"/>
    </source>
</evidence>
<dbReference type="InterPro" id="IPR017896">
    <property type="entry name" value="4Fe4S_Fe-S-bd"/>
</dbReference>
<dbReference type="Gene3D" id="3.40.50.620">
    <property type="entry name" value="HUPs"/>
    <property type="match status" value="1"/>
</dbReference>
<feature type="domain" description="4Fe-4S ferredoxin-type" evidence="4">
    <location>
        <begin position="458"/>
        <end position="487"/>
    </location>
</feature>
<dbReference type="InterPro" id="IPR050128">
    <property type="entry name" value="Sulfate_adenylyltrnsfr_sub2"/>
</dbReference>
<dbReference type="PANTHER" id="PTHR43196:SF2">
    <property type="entry name" value="PHOSPHOADENOSINE PHOSPHOSULFATE REDUCTASE"/>
    <property type="match status" value="1"/>
</dbReference>
<dbReference type="InterPro" id="IPR002500">
    <property type="entry name" value="PAPS_reduct_dom"/>
</dbReference>
<reference evidence="5 6" key="1">
    <citation type="submission" date="2019-03" db="EMBL/GenBank/DDBJ databases">
        <title>Genomic Encyclopedia of Type Strains, Phase IV (KMG-IV): sequencing the most valuable type-strain genomes for metagenomic binning, comparative biology and taxonomic classification.</title>
        <authorList>
            <person name="Goeker M."/>
        </authorList>
    </citation>
    <scope>NUCLEOTIDE SEQUENCE [LARGE SCALE GENOMIC DNA]</scope>
    <source>
        <strain evidence="5 6">DSM 100433</strain>
    </source>
</reference>
<dbReference type="SUPFAM" id="SSF52402">
    <property type="entry name" value="Adenine nucleotide alpha hydrolases-like"/>
    <property type="match status" value="1"/>
</dbReference>
<dbReference type="PROSITE" id="PS00198">
    <property type="entry name" value="4FE4S_FER_1"/>
    <property type="match status" value="1"/>
</dbReference>
<dbReference type="PROSITE" id="PS51379">
    <property type="entry name" value="4FE4S_FER_2"/>
    <property type="match status" value="1"/>
</dbReference>
<evidence type="ECO:0000259" key="4">
    <source>
        <dbReference type="PROSITE" id="PS51379"/>
    </source>
</evidence>
<keyword evidence="6" id="KW-1185">Reference proteome</keyword>
<protein>
    <submittedName>
        <fullName evidence="5">Phosphoadenosine phosphosulfate reductase</fullName>
    </submittedName>
</protein>
<evidence type="ECO:0000313" key="5">
    <source>
        <dbReference type="EMBL" id="TCL45229.1"/>
    </source>
</evidence>
<evidence type="ECO:0000256" key="2">
    <source>
        <dbReference type="ARBA" id="ARBA00023004"/>
    </source>
</evidence>
<dbReference type="PANTHER" id="PTHR43196">
    <property type="entry name" value="SULFATE ADENYLYLTRANSFERASE SUBUNIT 2"/>
    <property type="match status" value="1"/>
</dbReference>
<keyword evidence="2" id="KW-0408">Iron</keyword>
<dbReference type="SUPFAM" id="SSF54862">
    <property type="entry name" value="4Fe-4S ferredoxins"/>
    <property type="match status" value="1"/>
</dbReference>
<dbReference type="InterPro" id="IPR017900">
    <property type="entry name" value="4Fe4S_Fe_S_CS"/>
</dbReference>
<evidence type="ECO:0000256" key="1">
    <source>
        <dbReference type="ARBA" id="ARBA00022723"/>
    </source>
</evidence>
<dbReference type="InterPro" id="IPR014729">
    <property type="entry name" value="Rossmann-like_a/b/a_fold"/>
</dbReference>
<comment type="caution">
    <text evidence="5">The sequence shown here is derived from an EMBL/GenBank/DDBJ whole genome shotgun (WGS) entry which is preliminary data.</text>
</comment>
<organism evidence="5 6">
    <name type="scientific">Harryflintia acetispora</name>
    <dbReference type="NCBI Taxonomy" id="1849041"/>
    <lineage>
        <taxon>Bacteria</taxon>
        <taxon>Bacillati</taxon>
        <taxon>Bacillota</taxon>
        <taxon>Clostridia</taxon>
        <taxon>Eubacteriales</taxon>
        <taxon>Oscillospiraceae</taxon>
        <taxon>Harryflintia</taxon>
    </lineage>
</organism>
<dbReference type="Gene3D" id="3.30.70.20">
    <property type="match status" value="1"/>
</dbReference>
<accession>A0A9X8UL86</accession>